<reference evidence="2" key="1">
    <citation type="submission" date="2012-11" db="EMBL/GenBank/DDBJ databases">
        <authorList>
            <person name="Lucero-Rivera Y.E."/>
            <person name="Tovar-Ramirez D."/>
        </authorList>
    </citation>
    <scope>NUCLEOTIDE SEQUENCE</scope>
    <source>
        <tissue evidence="2">Salivary gland</tissue>
    </source>
</reference>
<keyword evidence="1" id="KW-0732">Signal</keyword>
<sequence length="189" mass="22179">MWEKHFCLAALFAAVMTTVYSRCTPGCSLNNLDIQNFFNTTEPVWVFNSTAIEKQGCKVDILSQIAAKNIYFKRLYIKHNRTVRQDLTGVIHAHQFDRIYINDGGRNCQQEQLMYMSHDRKCAVVKVVTMWNSYTYYELRVRNSSVSIHLDYDCTQKFHSYHQPEQQIYVRDCQRILQPGCQTSSCYFG</sequence>
<reference evidence="2" key="2">
    <citation type="journal article" date="2015" name="J. Proteomics">
        <title>Sexual differences in the sialomes of the zebra tick, Rhipicephalus pulchellus.</title>
        <authorList>
            <person name="Tan A.W."/>
            <person name="Francischetti I.M."/>
            <person name="Slovak M."/>
            <person name="Kini R.M."/>
            <person name="Ribeiro J.M."/>
        </authorList>
    </citation>
    <scope>NUCLEOTIDE SEQUENCE</scope>
    <source>
        <tissue evidence="2">Salivary gland</tissue>
    </source>
</reference>
<name>L7LSY0_RHIPC</name>
<organism evidence="2">
    <name type="scientific">Rhipicephalus pulchellus</name>
    <name type="common">Yellow backed tick</name>
    <name type="synonym">Dermacentor pulchellus</name>
    <dbReference type="NCBI Taxonomy" id="72859"/>
    <lineage>
        <taxon>Eukaryota</taxon>
        <taxon>Metazoa</taxon>
        <taxon>Ecdysozoa</taxon>
        <taxon>Arthropoda</taxon>
        <taxon>Chelicerata</taxon>
        <taxon>Arachnida</taxon>
        <taxon>Acari</taxon>
        <taxon>Parasitiformes</taxon>
        <taxon>Ixodida</taxon>
        <taxon>Ixodoidea</taxon>
        <taxon>Ixodidae</taxon>
        <taxon>Rhipicephalinae</taxon>
        <taxon>Rhipicephalus</taxon>
        <taxon>Rhipicephalus</taxon>
    </lineage>
</organism>
<evidence type="ECO:0000256" key="1">
    <source>
        <dbReference type="SAM" id="SignalP"/>
    </source>
</evidence>
<proteinExistence type="evidence at transcript level"/>
<accession>L7LSY0</accession>
<feature type="chain" id="PRO_5003980487" evidence="1">
    <location>
        <begin position="22"/>
        <end position="189"/>
    </location>
</feature>
<dbReference type="EMBL" id="GACK01011105">
    <property type="protein sequence ID" value="JAA53929.1"/>
    <property type="molecule type" value="mRNA"/>
</dbReference>
<dbReference type="AlphaFoldDB" id="L7LSY0"/>
<protein>
    <submittedName>
        <fullName evidence="2">Putative group i salivary lipocalin</fullName>
    </submittedName>
</protein>
<feature type="signal peptide" evidence="1">
    <location>
        <begin position="1"/>
        <end position="21"/>
    </location>
</feature>
<evidence type="ECO:0000313" key="2">
    <source>
        <dbReference type="EMBL" id="JAA53929.1"/>
    </source>
</evidence>